<dbReference type="InterPro" id="IPR000073">
    <property type="entry name" value="AB_hydrolase_1"/>
</dbReference>
<dbReference type="STRING" id="1314781.A0A165J532"/>
<evidence type="ECO:0000259" key="4">
    <source>
        <dbReference type="Pfam" id="PF00561"/>
    </source>
</evidence>
<feature type="domain" description="Peptidase S33 tripeptidyl aminopeptidase-like C-terminal" evidence="5">
    <location>
        <begin position="409"/>
        <end position="508"/>
    </location>
</feature>
<feature type="chain" id="PRO_5007859800" evidence="3">
    <location>
        <begin position="17"/>
        <end position="523"/>
    </location>
</feature>
<dbReference type="PANTHER" id="PTHR43248">
    <property type="entry name" value="2-SUCCINYL-6-HYDROXY-2,4-CYCLOHEXADIENE-1-CARBOXYLATE SYNTHASE"/>
    <property type="match status" value="1"/>
</dbReference>
<dbReference type="InParanoid" id="A0A165J532"/>
<dbReference type="AlphaFoldDB" id="A0A165J532"/>
<dbReference type="InterPro" id="IPR051601">
    <property type="entry name" value="Serine_prot/Carboxylest_S33"/>
</dbReference>
<dbReference type="Proteomes" id="UP000077266">
    <property type="component" value="Unassembled WGS sequence"/>
</dbReference>
<comment type="similarity">
    <text evidence="1">Belongs to the peptidase S33 family.</text>
</comment>
<evidence type="ECO:0000256" key="2">
    <source>
        <dbReference type="ARBA" id="ARBA00022801"/>
    </source>
</evidence>
<dbReference type="Gene3D" id="3.40.50.1820">
    <property type="entry name" value="alpha/beta hydrolase"/>
    <property type="match status" value="1"/>
</dbReference>
<evidence type="ECO:0000256" key="3">
    <source>
        <dbReference type="SAM" id="SignalP"/>
    </source>
</evidence>
<evidence type="ECO:0000259" key="5">
    <source>
        <dbReference type="Pfam" id="PF08386"/>
    </source>
</evidence>
<reference evidence="6 7" key="1">
    <citation type="journal article" date="2016" name="Mol. Biol. Evol.">
        <title>Comparative Genomics of Early-Diverging Mushroom-Forming Fungi Provides Insights into the Origins of Lignocellulose Decay Capabilities.</title>
        <authorList>
            <person name="Nagy L.G."/>
            <person name="Riley R."/>
            <person name="Tritt A."/>
            <person name="Adam C."/>
            <person name="Daum C."/>
            <person name="Floudas D."/>
            <person name="Sun H."/>
            <person name="Yadav J.S."/>
            <person name="Pangilinan J."/>
            <person name="Larsson K.H."/>
            <person name="Matsuura K."/>
            <person name="Barry K."/>
            <person name="Labutti K."/>
            <person name="Kuo R."/>
            <person name="Ohm R.A."/>
            <person name="Bhattacharya S.S."/>
            <person name="Shirouzu T."/>
            <person name="Yoshinaga Y."/>
            <person name="Martin F.M."/>
            <person name="Grigoriev I.V."/>
            <person name="Hibbett D.S."/>
        </authorList>
    </citation>
    <scope>NUCLEOTIDE SEQUENCE [LARGE SCALE GENOMIC DNA]</scope>
    <source>
        <strain evidence="6 7">HHB12029</strain>
    </source>
</reference>
<dbReference type="InterPro" id="IPR013595">
    <property type="entry name" value="Pept_S33_TAP-like_C"/>
</dbReference>
<dbReference type="GO" id="GO:0016787">
    <property type="term" value="F:hydrolase activity"/>
    <property type="evidence" value="ECO:0007669"/>
    <property type="project" value="UniProtKB-KW"/>
</dbReference>
<dbReference type="InterPro" id="IPR029058">
    <property type="entry name" value="AB_hydrolase_fold"/>
</dbReference>
<evidence type="ECO:0000313" key="6">
    <source>
        <dbReference type="EMBL" id="KZV94344.1"/>
    </source>
</evidence>
<organism evidence="6 7">
    <name type="scientific">Exidia glandulosa HHB12029</name>
    <dbReference type="NCBI Taxonomy" id="1314781"/>
    <lineage>
        <taxon>Eukaryota</taxon>
        <taxon>Fungi</taxon>
        <taxon>Dikarya</taxon>
        <taxon>Basidiomycota</taxon>
        <taxon>Agaricomycotina</taxon>
        <taxon>Agaricomycetes</taxon>
        <taxon>Auriculariales</taxon>
        <taxon>Exidiaceae</taxon>
        <taxon>Exidia</taxon>
    </lineage>
</organism>
<sequence length="523" mass="56524">MRAFHTLTLLVATVAAQYTRLQRRAENDSSAFDWYSLVPSDDIFWTPCFGSFKCARLNAPLDYNVPNGTQIQLALQLFPAPDQENRAGTIFINPGGPGDSATSFLLADVDKLSSLFGPTFDILAFDPRGVGATTPRVYCFDSPEHADAFGQHQNLVLRDGDGSIPRARAQKEVIGSLCKDKVGDAAQFMDTEHVATDMLHLLSKIGQEKLLYWGISYGTVLGQYFASLFPEKIERMVLDGIADGEEWQAGNIVPWIADADKIMAAFFANCAAAGSSKCAIAEATAEEVEARLERILTAVENDPIPIPQSLTGPYVYTSDNTALLIISSLYAPLAAFPVLAETLRALETRNLTFLAQQGYISSDVGQQPWQQSSSAQFAIECSDFPQLDGSLNAAIATVRNATAVSKWLGPIWSILPIACGAWPIQAKDRYTGSVSSTSDTPILGISNLYDAVTPLSGARAVSQRFGGMQLLEHNTVGHTAFLSLSTCVADAVQTYFTSGQLPREGTVCEPDELPLLGPRTQTE</sequence>
<keyword evidence="2 6" id="KW-0378">Hydrolase</keyword>
<evidence type="ECO:0000256" key="1">
    <source>
        <dbReference type="ARBA" id="ARBA00010088"/>
    </source>
</evidence>
<feature type="domain" description="AB hydrolase-1" evidence="4">
    <location>
        <begin position="89"/>
        <end position="248"/>
    </location>
</feature>
<feature type="signal peptide" evidence="3">
    <location>
        <begin position="1"/>
        <end position="16"/>
    </location>
</feature>
<keyword evidence="3" id="KW-0732">Signal</keyword>
<name>A0A165J532_EXIGL</name>
<accession>A0A165J532</accession>
<dbReference type="Pfam" id="PF08386">
    <property type="entry name" value="Abhydrolase_4"/>
    <property type="match status" value="1"/>
</dbReference>
<gene>
    <name evidence="6" type="ORF">EXIGLDRAFT_645238</name>
</gene>
<proteinExistence type="inferred from homology"/>
<dbReference type="OrthoDB" id="425534at2759"/>
<protein>
    <submittedName>
        <fullName evidence="6">Alpha/beta-hydrolase</fullName>
    </submittedName>
</protein>
<keyword evidence="7" id="KW-1185">Reference proteome</keyword>
<dbReference type="EMBL" id="KV425974">
    <property type="protein sequence ID" value="KZV94344.1"/>
    <property type="molecule type" value="Genomic_DNA"/>
</dbReference>
<dbReference type="PANTHER" id="PTHR43248:SF25">
    <property type="entry name" value="AB HYDROLASE-1 DOMAIN-CONTAINING PROTEIN-RELATED"/>
    <property type="match status" value="1"/>
</dbReference>
<evidence type="ECO:0000313" key="7">
    <source>
        <dbReference type="Proteomes" id="UP000077266"/>
    </source>
</evidence>
<dbReference type="Pfam" id="PF00561">
    <property type="entry name" value="Abhydrolase_1"/>
    <property type="match status" value="1"/>
</dbReference>
<dbReference type="SUPFAM" id="SSF53474">
    <property type="entry name" value="alpha/beta-Hydrolases"/>
    <property type="match status" value="1"/>
</dbReference>